<comment type="caution">
    <text evidence="3">The sequence shown here is derived from an EMBL/GenBank/DDBJ whole genome shotgun (WGS) entry which is preliminary data.</text>
</comment>
<evidence type="ECO:0000313" key="3">
    <source>
        <dbReference type="EMBL" id="PJE63023.1"/>
    </source>
</evidence>
<dbReference type="EMBL" id="PFED01000077">
    <property type="protein sequence ID" value="PJE63023.1"/>
    <property type="molecule type" value="Genomic_DNA"/>
</dbReference>
<accession>A0A2M8KT10</accession>
<dbReference type="AlphaFoldDB" id="A0A2M8KT10"/>
<keyword evidence="2" id="KW-0472">Membrane</keyword>
<feature type="transmembrane region" description="Helical" evidence="2">
    <location>
        <begin position="91"/>
        <end position="108"/>
    </location>
</feature>
<organism evidence="3 4">
    <name type="scientific">Candidatus Roizmanbacteria bacterium CG10_big_fil_rev_8_21_14_0_10_39_6</name>
    <dbReference type="NCBI Taxonomy" id="1974853"/>
    <lineage>
        <taxon>Bacteria</taxon>
        <taxon>Candidatus Roizmaniibacteriota</taxon>
    </lineage>
</organism>
<sequence>MNKPELERSKFQQISGMIAKISFWTWFLTITIFVGLVIYINKYPSFPQYDKIFFGNIGLGVVAFIVGLVARDGTRVVNPEMKKSFYDTLKLLFVIGLAFPVIVFGTNLNNSSEKIFGSNTSKIPTPITTNATPQPTPTPKAKVVNTQPKPPQVTCTGPDSVQFQTTETECIKFRTGWGLSASATPWPTPVPQNQNNNSYNYVCQNNGDAFRTKDAEECVNLINRSTQRKTEYDSCKSKAETEYNSCTSRCNSTRDEGYTACTWAYTGANPGIEDNYDKFTECNSIENSNWNTCRFNCMSTQYNSCR</sequence>
<keyword evidence="2" id="KW-1133">Transmembrane helix</keyword>
<proteinExistence type="predicted"/>
<feature type="transmembrane region" description="Helical" evidence="2">
    <location>
        <begin position="52"/>
        <end position="70"/>
    </location>
</feature>
<feature type="transmembrane region" description="Helical" evidence="2">
    <location>
        <begin position="21"/>
        <end position="40"/>
    </location>
</feature>
<keyword evidence="2" id="KW-0812">Transmembrane</keyword>
<feature type="region of interest" description="Disordered" evidence="1">
    <location>
        <begin position="126"/>
        <end position="158"/>
    </location>
</feature>
<dbReference type="Proteomes" id="UP000229554">
    <property type="component" value="Unassembled WGS sequence"/>
</dbReference>
<evidence type="ECO:0000256" key="2">
    <source>
        <dbReference type="SAM" id="Phobius"/>
    </source>
</evidence>
<gene>
    <name evidence="3" type="ORF">COU88_01795</name>
</gene>
<reference evidence="4" key="1">
    <citation type="submission" date="2017-09" db="EMBL/GenBank/DDBJ databases">
        <title>Depth-based differentiation of microbial function through sediment-hosted aquifers and enrichment of novel symbionts in the deep terrestrial subsurface.</title>
        <authorList>
            <person name="Probst A.J."/>
            <person name="Ladd B."/>
            <person name="Jarett J.K."/>
            <person name="Geller-Mcgrath D.E."/>
            <person name="Sieber C.M.K."/>
            <person name="Emerson J.B."/>
            <person name="Anantharaman K."/>
            <person name="Thomas B.C."/>
            <person name="Malmstrom R."/>
            <person name="Stieglmeier M."/>
            <person name="Klingl A."/>
            <person name="Woyke T."/>
            <person name="Ryan C.M."/>
            <person name="Banfield J.F."/>
        </authorList>
    </citation>
    <scope>NUCLEOTIDE SEQUENCE [LARGE SCALE GENOMIC DNA]</scope>
</reference>
<name>A0A2M8KT10_9BACT</name>
<evidence type="ECO:0000313" key="4">
    <source>
        <dbReference type="Proteomes" id="UP000229554"/>
    </source>
</evidence>
<evidence type="ECO:0000256" key="1">
    <source>
        <dbReference type="SAM" id="MobiDB-lite"/>
    </source>
</evidence>
<protein>
    <submittedName>
        <fullName evidence="3">Uncharacterized protein</fullName>
    </submittedName>
</protein>